<keyword evidence="3" id="KW-1185">Reference proteome</keyword>
<feature type="non-terminal residue" evidence="2">
    <location>
        <position position="1"/>
    </location>
</feature>
<name>A0A843TYI3_COLES</name>
<evidence type="ECO:0000256" key="1">
    <source>
        <dbReference type="SAM" id="MobiDB-lite"/>
    </source>
</evidence>
<sequence length="71" mass="7708">TLASHGRCGAQAREDEQRIEERGEQQTPAHQDPIVLSPPPLVDYGVFMQGLAQDLAPVLQEFGHGGPSIME</sequence>
<comment type="caution">
    <text evidence="2">The sequence shown here is derived from an EMBL/GenBank/DDBJ whole genome shotgun (WGS) entry which is preliminary data.</text>
</comment>
<organism evidence="2 3">
    <name type="scientific">Colocasia esculenta</name>
    <name type="common">Wild taro</name>
    <name type="synonym">Arum esculentum</name>
    <dbReference type="NCBI Taxonomy" id="4460"/>
    <lineage>
        <taxon>Eukaryota</taxon>
        <taxon>Viridiplantae</taxon>
        <taxon>Streptophyta</taxon>
        <taxon>Embryophyta</taxon>
        <taxon>Tracheophyta</taxon>
        <taxon>Spermatophyta</taxon>
        <taxon>Magnoliopsida</taxon>
        <taxon>Liliopsida</taxon>
        <taxon>Araceae</taxon>
        <taxon>Aroideae</taxon>
        <taxon>Colocasieae</taxon>
        <taxon>Colocasia</taxon>
    </lineage>
</organism>
<accession>A0A843TYI3</accession>
<proteinExistence type="predicted"/>
<evidence type="ECO:0000313" key="3">
    <source>
        <dbReference type="Proteomes" id="UP000652761"/>
    </source>
</evidence>
<dbReference type="EMBL" id="NMUH01000283">
    <property type="protein sequence ID" value="MQL76155.1"/>
    <property type="molecule type" value="Genomic_DNA"/>
</dbReference>
<protein>
    <submittedName>
        <fullName evidence="2">Uncharacterized protein</fullName>
    </submittedName>
</protein>
<dbReference type="Proteomes" id="UP000652761">
    <property type="component" value="Unassembled WGS sequence"/>
</dbReference>
<feature type="compositionally biased region" description="Basic and acidic residues" evidence="1">
    <location>
        <begin position="12"/>
        <end position="24"/>
    </location>
</feature>
<evidence type="ECO:0000313" key="2">
    <source>
        <dbReference type="EMBL" id="MQL76155.1"/>
    </source>
</evidence>
<gene>
    <name evidence="2" type="ORF">Taro_008528</name>
</gene>
<dbReference type="AlphaFoldDB" id="A0A843TYI3"/>
<reference evidence="2" key="1">
    <citation type="submission" date="2017-07" db="EMBL/GenBank/DDBJ databases">
        <title>Taro Niue Genome Assembly and Annotation.</title>
        <authorList>
            <person name="Atibalentja N."/>
            <person name="Keating K."/>
            <person name="Fields C.J."/>
        </authorList>
    </citation>
    <scope>NUCLEOTIDE SEQUENCE</scope>
    <source>
        <strain evidence="2">Niue_2</strain>
        <tissue evidence="2">Leaf</tissue>
    </source>
</reference>
<feature type="region of interest" description="Disordered" evidence="1">
    <location>
        <begin position="1"/>
        <end position="37"/>
    </location>
</feature>